<evidence type="ECO:0000256" key="1">
    <source>
        <dbReference type="ARBA" id="ARBA00018672"/>
    </source>
</evidence>
<dbReference type="InterPro" id="IPR011006">
    <property type="entry name" value="CheY-like_superfamily"/>
</dbReference>
<feature type="domain" description="HTH luxR-type" evidence="8">
    <location>
        <begin position="144"/>
        <end position="209"/>
    </location>
</feature>
<protein>
    <recommendedName>
        <fullName evidence="1">Stage 0 sporulation protein A homolog</fullName>
    </recommendedName>
</protein>
<dbReference type="InterPro" id="IPR016032">
    <property type="entry name" value="Sig_transdc_resp-reg_C-effctor"/>
</dbReference>
<feature type="domain" description="Response regulatory" evidence="9">
    <location>
        <begin position="4"/>
        <end position="120"/>
    </location>
</feature>
<dbReference type="Gene3D" id="3.40.50.2300">
    <property type="match status" value="1"/>
</dbReference>
<comment type="function">
    <text evidence="6">May play the central regulatory role in sporulation. It may be an element of the effector pathway responsible for the activation of sporulation genes in response to nutritional stress. Spo0A may act in concert with spo0H (a sigma factor) to control the expression of some genes that are critical to the sporulation process.</text>
</comment>
<dbReference type="GO" id="GO:0000160">
    <property type="term" value="P:phosphorelay signal transduction system"/>
    <property type="evidence" value="ECO:0007669"/>
    <property type="project" value="InterPro"/>
</dbReference>
<dbReference type="GO" id="GO:0003677">
    <property type="term" value="F:DNA binding"/>
    <property type="evidence" value="ECO:0007669"/>
    <property type="project" value="UniProtKB-KW"/>
</dbReference>
<dbReference type="InterPro" id="IPR058245">
    <property type="entry name" value="NreC/VraR/RcsB-like_REC"/>
</dbReference>
<dbReference type="SUPFAM" id="SSF46894">
    <property type="entry name" value="C-terminal effector domain of the bipartite response regulators"/>
    <property type="match status" value="1"/>
</dbReference>
<keyword evidence="5" id="KW-0804">Transcription</keyword>
<dbReference type="Pfam" id="PF00196">
    <property type="entry name" value="GerE"/>
    <property type="match status" value="1"/>
</dbReference>
<keyword evidence="2 7" id="KW-0597">Phosphoprotein</keyword>
<reference evidence="10" key="1">
    <citation type="submission" date="2019-11" db="EMBL/GenBank/DDBJ databases">
        <authorList>
            <person name="Feng L."/>
        </authorList>
    </citation>
    <scope>NUCLEOTIDE SEQUENCE</scope>
    <source>
        <strain evidence="10">CParaputrificumLFYP93</strain>
    </source>
</reference>
<organism evidence="10">
    <name type="scientific">Clostridium paraputrificum</name>
    <dbReference type="NCBI Taxonomy" id="29363"/>
    <lineage>
        <taxon>Bacteria</taxon>
        <taxon>Bacillati</taxon>
        <taxon>Bacillota</taxon>
        <taxon>Clostridia</taxon>
        <taxon>Eubacteriales</taxon>
        <taxon>Clostridiaceae</taxon>
        <taxon>Clostridium</taxon>
    </lineage>
</organism>
<dbReference type="PROSITE" id="PS50043">
    <property type="entry name" value="HTH_LUXR_2"/>
    <property type="match status" value="1"/>
</dbReference>
<dbReference type="InterPro" id="IPR001789">
    <property type="entry name" value="Sig_transdc_resp-reg_receiver"/>
</dbReference>
<evidence type="ECO:0000256" key="7">
    <source>
        <dbReference type="PROSITE-ProRule" id="PRU00169"/>
    </source>
</evidence>
<evidence type="ECO:0000256" key="4">
    <source>
        <dbReference type="ARBA" id="ARBA00023125"/>
    </source>
</evidence>
<gene>
    <name evidence="10" type="primary">degU_2</name>
    <name evidence="10" type="ORF">CPLFYP93_03048</name>
</gene>
<feature type="modified residue" description="4-aspartylphosphate" evidence="7">
    <location>
        <position position="55"/>
    </location>
</feature>
<dbReference type="InterPro" id="IPR039420">
    <property type="entry name" value="WalR-like"/>
</dbReference>
<dbReference type="SUPFAM" id="SSF52172">
    <property type="entry name" value="CheY-like"/>
    <property type="match status" value="1"/>
</dbReference>
<dbReference type="RefSeq" id="WP_156562880.1">
    <property type="nucleotide sequence ID" value="NZ_CACRTV010000080.1"/>
</dbReference>
<evidence type="ECO:0000259" key="8">
    <source>
        <dbReference type="PROSITE" id="PS50043"/>
    </source>
</evidence>
<dbReference type="PRINTS" id="PR00038">
    <property type="entry name" value="HTHLUXR"/>
</dbReference>
<keyword evidence="3" id="KW-0805">Transcription regulation</keyword>
<dbReference type="PROSITE" id="PS00622">
    <property type="entry name" value="HTH_LUXR_1"/>
    <property type="match status" value="1"/>
</dbReference>
<dbReference type="SMART" id="SM00448">
    <property type="entry name" value="REC"/>
    <property type="match status" value="1"/>
</dbReference>
<evidence type="ECO:0000256" key="2">
    <source>
        <dbReference type="ARBA" id="ARBA00022553"/>
    </source>
</evidence>
<accession>A0A6N3GF66</accession>
<dbReference type="InterPro" id="IPR000792">
    <property type="entry name" value="Tscrpt_reg_LuxR_C"/>
</dbReference>
<keyword evidence="4" id="KW-0238">DNA-binding</keyword>
<evidence type="ECO:0000256" key="5">
    <source>
        <dbReference type="ARBA" id="ARBA00023163"/>
    </source>
</evidence>
<dbReference type="CDD" id="cd06170">
    <property type="entry name" value="LuxR_C_like"/>
    <property type="match status" value="1"/>
</dbReference>
<name>A0A6N3GF66_9CLOT</name>
<evidence type="ECO:0000313" key="10">
    <source>
        <dbReference type="EMBL" id="VYU62830.1"/>
    </source>
</evidence>
<proteinExistence type="predicted"/>
<dbReference type="EMBL" id="CACRTV010000080">
    <property type="protein sequence ID" value="VYU62830.1"/>
    <property type="molecule type" value="Genomic_DNA"/>
</dbReference>
<dbReference type="AlphaFoldDB" id="A0A6N3GF66"/>
<dbReference type="SMART" id="SM00421">
    <property type="entry name" value="HTH_LUXR"/>
    <property type="match status" value="1"/>
</dbReference>
<dbReference type="PROSITE" id="PS50110">
    <property type="entry name" value="RESPONSE_REGULATORY"/>
    <property type="match status" value="1"/>
</dbReference>
<dbReference type="PANTHER" id="PTHR43214:SF40">
    <property type="entry name" value="TRANSCRIPTIONAL REGULATORY PROTEIN LNRK"/>
    <property type="match status" value="1"/>
</dbReference>
<dbReference type="GO" id="GO:0006355">
    <property type="term" value="P:regulation of DNA-templated transcription"/>
    <property type="evidence" value="ECO:0007669"/>
    <property type="project" value="InterPro"/>
</dbReference>
<dbReference type="CDD" id="cd17535">
    <property type="entry name" value="REC_NarL-like"/>
    <property type="match status" value="1"/>
</dbReference>
<dbReference type="PANTHER" id="PTHR43214">
    <property type="entry name" value="TWO-COMPONENT RESPONSE REGULATOR"/>
    <property type="match status" value="1"/>
</dbReference>
<sequence length="211" mass="23968">MCIKIAIVDDDDLIRESLKIIIGSNEEIDVKGTFKNGQELLKYLEGSYLDVVLMDIRMPILNGVETLAEMGRRDLKTKVIVLTTFDEDEYIEKSLNQGAIGYLLKNTTPDKIIDTIKMAYNGISVIQEDILKRYKEIGQDTPKGKIDKSLFTDREYEVIVGISQGLSNKEISKKLFISEGTVKNYITSILNKTGLKHRTQIAVYYYTGERI</sequence>
<evidence type="ECO:0000256" key="3">
    <source>
        <dbReference type="ARBA" id="ARBA00023015"/>
    </source>
</evidence>
<evidence type="ECO:0000256" key="6">
    <source>
        <dbReference type="ARBA" id="ARBA00024867"/>
    </source>
</evidence>
<evidence type="ECO:0000259" key="9">
    <source>
        <dbReference type="PROSITE" id="PS50110"/>
    </source>
</evidence>
<dbReference type="Pfam" id="PF00072">
    <property type="entry name" value="Response_reg"/>
    <property type="match status" value="1"/>
</dbReference>